<dbReference type="GO" id="GO:0005198">
    <property type="term" value="F:structural molecule activity"/>
    <property type="evidence" value="ECO:0007669"/>
    <property type="project" value="UniProtKB-UniRule"/>
</dbReference>
<organism evidence="5">
    <name type="scientific">Porcine rotavirus B</name>
    <dbReference type="NCBI Taxonomy" id="449582"/>
    <lineage>
        <taxon>Viruses</taxon>
        <taxon>Riboviria</taxon>
        <taxon>Orthornavirae</taxon>
        <taxon>Duplornaviricota</taxon>
        <taxon>Resentoviricetes</taxon>
        <taxon>Reovirales</taxon>
        <taxon>Sedoreoviridae</taxon>
        <taxon>Rotavirus</taxon>
        <taxon>Rotavirus betagastroenteritidis</taxon>
        <taxon>Rotavirus B</taxon>
    </lineage>
</organism>
<comment type="subcellular location">
    <subcellularLocation>
        <location evidence="4">Virion</location>
    </subcellularLocation>
    <text evidence="4">Component of the intermediate capsid. Also found in spherical cytoplasmic structures, called virus factories, that appear early after infection and are the site of viral replication and packaging.</text>
</comment>
<evidence type="ECO:0000256" key="1">
    <source>
        <dbReference type="ARBA" id="ARBA00022493"/>
    </source>
</evidence>
<evidence type="ECO:0000256" key="2">
    <source>
        <dbReference type="ARBA" id="ARBA00022561"/>
    </source>
</evidence>
<comment type="similarity">
    <text evidence="4">Belongs to the rotavirus VP6 family.</text>
</comment>
<dbReference type="InterPro" id="IPR001385">
    <property type="entry name" value="Rotavirus_A/C_VP6"/>
</dbReference>
<evidence type="ECO:0000313" key="5">
    <source>
        <dbReference type="EMBL" id="AHI44868.1"/>
    </source>
</evidence>
<dbReference type="EMBL" id="KF882516">
    <property type="protein sequence ID" value="AHI44868.1"/>
    <property type="molecule type" value="Genomic_RNA"/>
</dbReference>
<keyword evidence="2 4" id="KW-0167">Capsid protein</keyword>
<dbReference type="GO" id="GO:0039626">
    <property type="term" value="C:viral intermediate capsid"/>
    <property type="evidence" value="ECO:0007669"/>
    <property type="project" value="UniProtKB-UniRule"/>
</dbReference>
<name>A0A096XE29_9REOV</name>
<comment type="subunit">
    <text evidence="4">Homotrimer. Interacts with the inner capsid protein VP2. Interacts with the outer capsid glycoprotein VP7.</text>
</comment>
<evidence type="ECO:0000256" key="3">
    <source>
        <dbReference type="ARBA" id="ARBA00022844"/>
    </source>
</evidence>
<dbReference type="GO" id="GO:0019031">
    <property type="term" value="C:viral envelope"/>
    <property type="evidence" value="ECO:0007669"/>
    <property type="project" value="UniProtKB-UniRule"/>
</dbReference>
<comment type="function">
    <text evidence="4">Intermediate capsid protein that self assembles to form an icosahedral capsid with a T=13 symmetry, which consists of 230 trimers of VP6, with channels at each of its five-fold vertices. This capsid constitutes the middle concentric layer of the viral mature particle. The innermost VP2 capsid and the intermediate VP6 capsid remain intact following cell entry to protect the dsRNA from degradation and to prevent unfavorable antiviral responses in the host cell during all the replication cycle of the virus. Nascent transcripts are transcribed within the structural confines of this double-layered particle (DLP) and are extruded through the channels at the five-fold axes. VP6 is required for the transcription activity of the DLP.</text>
</comment>
<sequence>MDLIETVNACIKLQQRILSLAPNTNLNTSGQSVLNDYNGLASRVNGKTYPLLDQTAIYTPYTINAPVISLAVRITTDDFDDMRQGMDSILDVLAAAIRTEGSRPTRIIERRVIEPNVRQLVEDIKLKSLTSNISIANMAAVDTAMIQPEIIETENPLLADIIERVTNRPNMYLTGGNISATLGRWSGNKGVITCMSGMDFEHRFTIDFKARTTGVINIVYMPTAGTILIPMPTGGNREGKLIDVSAEMMAEDFAIDFMDDNSIIQTETGVGVYSFPMCNKIRFRISPWTVQKENDGLGTAHMMNWSQGRAAKQPAIAFMFETRRTFTESDYQHLSRCTPRAQYMLDTVFPEVSFTNKPNVDWNIQGLLTSNTQKAWSQKIAMLVSAFSAKI</sequence>
<dbReference type="HAMAP" id="MF_04126">
    <property type="entry name" value="Rota_VP6"/>
    <property type="match status" value="1"/>
</dbReference>
<dbReference type="GO" id="GO:0019064">
    <property type="term" value="P:fusion of virus membrane with host plasma membrane"/>
    <property type="evidence" value="ECO:0007669"/>
    <property type="project" value="UniProtKB-UniRule"/>
</dbReference>
<keyword evidence="1 4" id="KW-1154">Intermediate capsid protein</keyword>
<evidence type="ECO:0000256" key="4">
    <source>
        <dbReference type="HAMAP-Rule" id="MF_04126"/>
    </source>
</evidence>
<dbReference type="GO" id="GO:0046789">
    <property type="term" value="F:host cell surface receptor binding"/>
    <property type="evidence" value="ECO:0007669"/>
    <property type="project" value="UniProtKB-UniRule"/>
</dbReference>
<keyword evidence="3 4" id="KW-0946">Virion</keyword>
<accession>A0A096XE29</accession>
<dbReference type="Pfam" id="PF25657">
    <property type="entry name" value="Rota_VP6"/>
    <property type="match status" value="1"/>
</dbReference>
<reference evidence="5" key="1">
    <citation type="journal article" date="2014" name="Vet. Microbiol.">
        <title>VP6 genetic diversity, reassortment, intragenic recombination and classification of rotavirus B in American and Japanese pigs.</title>
        <authorList>
            <person name="Marthaler D."/>
            <person name="Suzuki T."/>
            <person name="Rossow K."/>
            <person name="Culhane M."/>
            <person name="Collins J."/>
            <person name="Goyal S."/>
            <person name="Tsunemitsu H."/>
            <person name="Ciarlet M."/>
            <person name="Matthijnssens J."/>
        </authorList>
    </citation>
    <scope>NUCLEOTIDE SEQUENCE</scope>
    <source>
        <strain evidence="5">RVB/Pig-wt/USA/MN09-74/2009/GXP[X]</strain>
    </source>
</reference>
<proteinExistence type="inferred from homology"/>
<protein>
    <recommendedName>
        <fullName evidence="4">Intermediate capsid protein VP6</fullName>
    </recommendedName>
</protein>